<keyword evidence="2" id="KW-0460">Magnesium</keyword>
<dbReference type="InterPro" id="IPR014029">
    <property type="entry name" value="NADH_UbQ_OxRdtase_49kDa_CS"/>
</dbReference>
<dbReference type="Pfam" id="PF00346">
    <property type="entry name" value="Complex1_49kDa"/>
    <property type="match status" value="2"/>
</dbReference>
<comment type="cofactor">
    <cofactor evidence="2">
        <name>Fe cation</name>
        <dbReference type="ChEBI" id="CHEBI:24875"/>
    </cofactor>
</comment>
<protein>
    <submittedName>
        <fullName evidence="6">NADH-quinone oxidoreductase subunit D</fullName>
    </submittedName>
</protein>
<feature type="domain" description="NADH-quinone oxidoreductase subunit D" evidence="4">
    <location>
        <begin position="286"/>
        <end position="358"/>
    </location>
</feature>
<feature type="binding site" evidence="2">
    <location>
        <position position="352"/>
    </location>
    <ligand>
        <name>Ni(2+)</name>
        <dbReference type="ChEBI" id="CHEBI:49786"/>
    </ligand>
</feature>
<keyword evidence="3" id="KW-0520">NAD</keyword>
<keyword evidence="3" id="KW-0813">Transport</keyword>
<evidence type="ECO:0000256" key="2">
    <source>
        <dbReference type="PIRSR" id="PIRSR601501-1"/>
    </source>
</evidence>
<reference evidence="6 7" key="1">
    <citation type="submission" date="2018-06" db="EMBL/GenBank/DDBJ databases">
        <title>Complete genome of Desulfovibrio marinus P48SEP.</title>
        <authorList>
            <person name="Crispim J.S."/>
            <person name="Vidigal P.M.P."/>
            <person name="Silva L.C.F."/>
            <person name="Araujo L.C."/>
            <person name="Laguardia C.N."/>
            <person name="Dias R.S."/>
            <person name="Sousa M.P."/>
            <person name="Paula S.O."/>
            <person name="Silva C."/>
        </authorList>
    </citation>
    <scope>NUCLEOTIDE SEQUENCE [LARGE SCALE GENOMIC DNA]</scope>
    <source>
        <strain evidence="6 7">P48SEP</strain>
    </source>
</reference>
<evidence type="ECO:0000256" key="1">
    <source>
        <dbReference type="ARBA" id="ARBA00023002"/>
    </source>
</evidence>
<gene>
    <name evidence="6" type="ORF">DQK91_08940</name>
    <name evidence="5" type="ORF">E8L03_00050</name>
</gene>
<comment type="similarity">
    <text evidence="3">Belongs to the complex I 49 kDa subunit family.</text>
</comment>
<keyword evidence="1" id="KW-0560">Oxidoreductase</keyword>
<keyword evidence="8" id="KW-1185">Reference proteome</keyword>
<dbReference type="PANTHER" id="PTHR43485:SF1">
    <property type="entry name" value="FORMATE HYDROGENLYASE SUBUNIT 5-RELATED"/>
    <property type="match status" value="1"/>
</dbReference>
<dbReference type="Proteomes" id="UP000434052">
    <property type="component" value="Unassembled WGS sequence"/>
</dbReference>
<dbReference type="Pfam" id="PF00374">
    <property type="entry name" value="NiFeSe_Hases"/>
    <property type="match status" value="1"/>
</dbReference>
<dbReference type="InterPro" id="IPR029014">
    <property type="entry name" value="NiFe-Hase_large"/>
</dbReference>
<dbReference type="GO" id="GO:0048038">
    <property type="term" value="F:quinone binding"/>
    <property type="evidence" value="ECO:0007669"/>
    <property type="project" value="InterPro"/>
</dbReference>
<feature type="binding site" evidence="2">
    <location>
        <position position="67"/>
    </location>
    <ligand>
        <name>Ni(2+)</name>
        <dbReference type="ChEBI" id="CHEBI:49786"/>
    </ligand>
</feature>
<dbReference type="PANTHER" id="PTHR43485">
    <property type="entry name" value="HYDROGENASE-4 COMPONENT G"/>
    <property type="match status" value="1"/>
</dbReference>
<evidence type="ECO:0000256" key="3">
    <source>
        <dbReference type="RuleBase" id="RU003685"/>
    </source>
</evidence>
<dbReference type="Gene3D" id="1.10.645.10">
    <property type="entry name" value="Cytochrome-c3 Hydrogenase, chain B"/>
    <property type="match status" value="1"/>
</dbReference>
<reference evidence="5 8" key="2">
    <citation type="submission" date="2019-04" db="EMBL/GenBank/DDBJ databases">
        <title>Isolation and culture of sulfate reducing bacteria from the cold seep of the South China Sea.</title>
        <authorList>
            <person name="Sun C."/>
            <person name="Liu R."/>
        </authorList>
    </citation>
    <scope>NUCLEOTIDE SEQUENCE [LARGE SCALE GENOMIC DNA]</scope>
    <source>
        <strain evidence="5 8">CS1</strain>
    </source>
</reference>
<dbReference type="InterPro" id="IPR001501">
    <property type="entry name" value="Ni-dep_hyd_lsu"/>
</dbReference>
<dbReference type="RefSeq" id="WP_144305006.1">
    <property type="nucleotide sequence ID" value="NZ_CP039543.1"/>
</dbReference>
<dbReference type="PROSITE" id="PS00535">
    <property type="entry name" value="COMPLEX1_49K"/>
    <property type="match status" value="1"/>
</dbReference>
<keyword evidence="2" id="KW-0479">Metal-binding</keyword>
<sequence length="358" mass="40711">MAKTIIPFGPQHPVLPEPIHLSLTVEDEIVTEAVPALGYVHRGLEKLCEIRDIHHMIQIVERVCGICSKIHAMCYCQGIEEMMGVEIPERAKYLRVIWSELHRMHSHLLWLGLFADAFGFESLFYQFWRIRERIMDINEATTGNRVIVSVNVIGGTRRDLTPEQTRWILSELDNAEREIKELESTILDDYTVRKRTVDKGILTKEQALVLGAVGPTLRGSGVAEDARQLGYACFNELDFEPIVEHGCDSYSRNKVRFRETLQSVNLVRQAIRQMPDGETAVKVKGFPEGEHTMRVEQPRGELFYYFKADGTKNLDRLRIRTPTFANIPPLAAMLPGIELADVPVVVLSIDPCISCTER</sequence>
<dbReference type="AlphaFoldDB" id="A0A6P1ZI24"/>
<feature type="binding site" evidence="2">
    <location>
        <position position="319"/>
    </location>
    <ligand>
        <name>Mg(2+)</name>
        <dbReference type="ChEBI" id="CHEBI:18420"/>
    </ligand>
</feature>
<dbReference type="GO" id="GO:0008901">
    <property type="term" value="F:ferredoxin hydrogenase activity"/>
    <property type="evidence" value="ECO:0007669"/>
    <property type="project" value="InterPro"/>
</dbReference>
<dbReference type="InterPro" id="IPR018194">
    <property type="entry name" value="Ni-dep_hyd_lsu_Ni_BS"/>
</dbReference>
<organism evidence="6 7">
    <name type="scientific">Oceanidesulfovibrio marinus</name>
    <dbReference type="NCBI Taxonomy" id="370038"/>
    <lineage>
        <taxon>Bacteria</taxon>
        <taxon>Pseudomonadati</taxon>
        <taxon>Thermodesulfobacteriota</taxon>
        <taxon>Desulfovibrionia</taxon>
        <taxon>Desulfovibrionales</taxon>
        <taxon>Desulfovibrionaceae</taxon>
        <taxon>Oceanidesulfovibrio</taxon>
    </lineage>
</organism>
<dbReference type="OrthoDB" id="9801496at2"/>
<evidence type="ECO:0000313" key="5">
    <source>
        <dbReference type="EMBL" id="QJT07400.1"/>
    </source>
</evidence>
<dbReference type="InterPro" id="IPR052197">
    <property type="entry name" value="ComplexI_49kDa-like"/>
</dbReference>
<keyword evidence="3" id="KW-1278">Translocase</keyword>
<dbReference type="SUPFAM" id="SSF56762">
    <property type="entry name" value="HydB/Nqo4-like"/>
    <property type="match status" value="1"/>
</dbReference>
<evidence type="ECO:0000313" key="6">
    <source>
        <dbReference type="EMBL" id="TVM34684.1"/>
    </source>
</evidence>
<proteinExistence type="inferred from homology"/>
<evidence type="ECO:0000313" key="7">
    <source>
        <dbReference type="Proteomes" id="UP000434052"/>
    </source>
</evidence>
<dbReference type="Proteomes" id="UP000503251">
    <property type="component" value="Chromosome"/>
</dbReference>
<feature type="binding site" evidence="2">
    <location>
        <position position="355"/>
    </location>
    <ligand>
        <name>Fe cation</name>
        <dbReference type="ChEBI" id="CHEBI:24875"/>
    </ligand>
</feature>
<accession>A0A6P1ZI24</accession>
<comment type="cofactor">
    <cofactor evidence="2">
        <name>Ni(2+)</name>
        <dbReference type="ChEBI" id="CHEBI:49786"/>
    </cofactor>
</comment>
<dbReference type="GO" id="GO:0016651">
    <property type="term" value="F:oxidoreductase activity, acting on NAD(P)H"/>
    <property type="evidence" value="ECO:0007669"/>
    <property type="project" value="InterPro"/>
</dbReference>
<name>A0A6P1ZI24_9BACT</name>
<feature type="domain" description="NADH-quinone oxidoreductase subunit D" evidence="4">
    <location>
        <begin position="119"/>
        <end position="282"/>
    </location>
</feature>
<keyword evidence="2" id="KW-0408">Iron</keyword>
<evidence type="ECO:0000313" key="8">
    <source>
        <dbReference type="Proteomes" id="UP000503251"/>
    </source>
</evidence>
<evidence type="ECO:0000259" key="4">
    <source>
        <dbReference type="Pfam" id="PF00346"/>
    </source>
</evidence>
<dbReference type="EMBL" id="QMIF01000004">
    <property type="protein sequence ID" value="TVM34684.1"/>
    <property type="molecule type" value="Genomic_DNA"/>
</dbReference>
<feature type="binding site" evidence="2">
    <location>
        <position position="45"/>
    </location>
    <ligand>
        <name>Mg(2+)</name>
        <dbReference type="ChEBI" id="CHEBI:18420"/>
    </ligand>
</feature>
<dbReference type="EMBL" id="CP039543">
    <property type="protein sequence ID" value="QJT07400.1"/>
    <property type="molecule type" value="Genomic_DNA"/>
</dbReference>
<dbReference type="GO" id="GO:0051287">
    <property type="term" value="F:NAD binding"/>
    <property type="evidence" value="ECO:0007669"/>
    <property type="project" value="InterPro"/>
</dbReference>
<dbReference type="InterPro" id="IPR001135">
    <property type="entry name" value="NADH_Q_OxRdtase_suD"/>
</dbReference>
<feature type="binding site" evidence="2">
    <location>
        <position position="64"/>
    </location>
    <ligand>
        <name>Ni(2+)</name>
        <dbReference type="ChEBI" id="CHEBI:49786"/>
    </ligand>
</feature>
<keyword evidence="2" id="KW-0533">Nickel</keyword>
<dbReference type="PROSITE" id="PS00507">
    <property type="entry name" value="NI_HGENASE_L_1"/>
    <property type="match status" value="1"/>
</dbReference>
<feature type="binding site" evidence="2">
    <location>
        <position position="67"/>
    </location>
    <ligand>
        <name>Fe cation</name>
        <dbReference type="ChEBI" id="CHEBI:24875"/>
    </ligand>
</feature>
<dbReference type="GO" id="GO:0016151">
    <property type="term" value="F:nickel cation binding"/>
    <property type="evidence" value="ECO:0007669"/>
    <property type="project" value="InterPro"/>
</dbReference>